<feature type="domain" description="FAD dependent oxidoreductase" evidence="3">
    <location>
        <begin position="9"/>
        <end position="357"/>
    </location>
</feature>
<dbReference type="InterPro" id="IPR036188">
    <property type="entry name" value="FAD/NAD-bd_sf"/>
</dbReference>
<dbReference type="PANTHER" id="PTHR13847">
    <property type="entry name" value="SARCOSINE DEHYDROGENASE-RELATED"/>
    <property type="match status" value="1"/>
</dbReference>
<dbReference type="GO" id="GO:0005737">
    <property type="term" value="C:cytoplasm"/>
    <property type="evidence" value="ECO:0007669"/>
    <property type="project" value="TreeGrafter"/>
</dbReference>
<dbReference type="PANTHER" id="PTHR13847:SF150">
    <property type="entry name" value="OXIDOREDUCTASE TDA3-RELATED"/>
    <property type="match status" value="1"/>
</dbReference>
<keyword evidence="1" id="KW-0560">Oxidoreductase</keyword>
<dbReference type="Pfam" id="PF01266">
    <property type="entry name" value="DAO"/>
    <property type="match status" value="1"/>
</dbReference>
<dbReference type="InterPro" id="IPR006076">
    <property type="entry name" value="FAD-dep_OxRdtase"/>
</dbReference>
<dbReference type="GO" id="GO:0016491">
    <property type="term" value="F:oxidoreductase activity"/>
    <property type="evidence" value="ECO:0007669"/>
    <property type="project" value="UniProtKB-KW"/>
</dbReference>
<dbReference type="AlphaFoldDB" id="A0AAV2E4K3"/>
<name>A0AAV2E4K3_9ROSI</name>
<keyword evidence="5" id="KW-1185">Reference proteome</keyword>
<evidence type="ECO:0000256" key="1">
    <source>
        <dbReference type="ARBA" id="ARBA00023002"/>
    </source>
</evidence>
<reference evidence="4 5" key="1">
    <citation type="submission" date="2024-04" db="EMBL/GenBank/DDBJ databases">
        <authorList>
            <person name="Fracassetti M."/>
        </authorList>
    </citation>
    <scope>NUCLEOTIDE SEQUENCE [LARGE SCALE GENOMIC DNA]</scope>
</reference>
<proteinExistence type="predicted"/>
<dbReference type="Gene3D" id="3.30.9.10">
    <property type="entry name" value="D-Amino Acid Oxidase, subunit A, domain 2"/>
    <property type="match status" value="1"/>
</dbReference>
<evidence type="ECO:0000313" key="4">
    <source>
        <dbReference type="EMBL" id="CAL1380744.1"/>
    </source>
</evidence>
<feature type="region of interest" description="Disordered" evidence="2">
    <location>
        <begin position="100"/>
        <end position="135"/>
    </location>
</feature>
<evidence type="ECO:0000256" key="2">
    <source>
        <dbReference type="SAM" id="MobiDB-lite"/>
    </source>
</evidence>
<gene>
    <name evidence="4" type="ORF">LTRI10_LOCUS22169</name>
</gene>
<accession>A0AAV2E4K3</accession>
<organism evidence="4 5">
    <name type="scientific">Linum trigynum</name>
    <dbReference type="NCBI Taxonomy" id="586398"/>
    <lineage>
        <taxon>Eukaryota</taxon>
        <taxon>Viridiplantae</taxon>
        <taxon>Streptophyta</taxon>
        <taxon>Embryophyta</taxon>
        <taxon>Tracheophyta</taxon>
        <taxon>Spermatophyta</taxon>
        <taxon>Magnoliopsida</taxon>
        <taxon>eudicotyledons</taxon>
        <taxon>Gunneridae</taxon>
        <taxon>Pentapetalae</taxon>
        <taxon>rosids</taxon>
        <taxon>fabids</taxon>
        <taxon>Malpighiales</taxon>
        <taxon>Linaceae</taxon>
        <taxon>Linum</taxon>
    </lineage>
</organism>
<evidence type="ECO:0000313" key="5">
    <source>
        <dbReference type="Proteomes" id="UP001497516"/>
    </source>
</evidence>
<dbReference type="FunFam" id="3.30.9.10:FF:000033">
    <property type="entry name" value="Putative oxidoreductase C1F5.03c"/>
    <property type="match status" value="1"/>
</dbReference>
<dbReference type="EMBL" id="OZ034817">
    <property type="protein sequence ID" value="CAL1380744.1"/>
    <property type="molecule type" value="Genomic_DNA"/>
</dbReference>
<dbReference type="PRINTS" id="PR00420">
    <property type="entry name" value="RNGMNOXGNASE"/>
</dbReference>
<dbReference type="Gene3D" id="3.50.50.60">
    <property type="entry name" value="FAD/NAD(P)-binding domain"/>
    <property type="match status" value="2"/>
</dbReference>
<protein>
    <recommendedName>
        <fullName evidence="3">FAD dependent oxidoreductase domain-containing protein</fullName>
    </recommendedName>
</protein>
<evidence type="ECO:0000259" key="3">
    <source>
        <dbReference type="Pfam" id="PF01266"/>
    </source>
</evidence>
<sequence>MDQPDSNRRVVVCGGGVIGVCTAYFLAKKGVSVTLIEKSSIACAASGKAGGFLALDWCDGGPVGPLARASFNLHRTLAQELDGAQSYGYRPLTTLSLTVAESESDNPPESSSGEKKIPNWVDGPARAPRTIGTTETTAQVHPQLFTRTLVTKAVEGYGVEVVIGKVEAVAVEDGRANSVVLEGGRVIESDAVVLALGPWCGKFEMLQSIFRVYGLRAHSIVLEPKRPDAITPHALFLSYLPGGVGKPMDPEVYPRPTGEVYVCGMSSEVEVPDDPEQITGDLESIRVLKRVAKTVSSHLAEGEATVKAEQACFLPCTDDSLPVIGEIPGVKGCFVATGHSCWGILNGPATGAAMAELVVDGESSIVDLSRFSPARFGRRRKM</sequence>
<dbReference type="SUPFAM" id="SSF51905">
    <property type="entry name" value="FAD/NAD(P)-binding domain"/>
    <property type="match status" value="1"/>
</dbReference>
<dbReference type="FunFam" id="3.50.50.60:FF:000360">
    <property type="entry name" value="FAD-dependent oxidoreductase family protein"/>
    <property type="match status" value="1"/>
</dbReference>
<dbReference type="Proteomes" id="UP001497516">
    <property type="component" value="Chromosome 4"/>
</dbReference>